<dbReference type="Pfam" id="PF04219">
    <property type="entry name" value="DUF413"/>
    <property type="match status" value="1"/>
</dbReference>
<dbReference type="InterPro" id="IPR007335">
    <property type="entry name" value="DUF413"/>
</dbReference>
<name>A0A9X3EDE2_9GAMM</name>
<dbReference type="RefSeq" id="WP_283173360.1">
    <property type="nucleotide sequence ID" value="NZ_JAPNOA010000022.1"/>
</dbReference>
<accession>A0A9X3EDE2</accession>
<dbReference type="AlphaFoldDB" id="A0A9X3EDE2"/>
<dbReference type="EMBL" id="JAPNOA010000022">
    <property type="protein sequence ID" value="MCY0965145.1"/>
    <property type="molecule type" value="Genomic_DNA"/>
</dbReference>
<sequence length="109" mass="12148">MSFECTKKFFDDRNFPRGFHRSGDFTRAQATILEARGVVLKALHEGSMEPRDEAEARFVAVCKGEQKAESDVEKSWVIYLAALRRKQVYFTASSATMADGGGESSDSDD</sequence>
<keyword evidence="4" id="KW-1185">Reference proteome</keyword>
<organism evidence="3 4">
    <name type="scientific">Parathalassolituus penaei</name>
    <dbReference type="NCBI Taxonomy" id="2997323"/>
    <lineage>
        <taxon>Bacteria</taxon>
        <taxon>Pseudomonadati</taxon>
        <taxon>Pseudomonadota</taxon>
        <taxon>Gammaproteobacteria</taxon>
        <taxon>Oceanospirillales</taxon>
        <taxon>Oceanospirillaceae</taxon>
        <taxon>Parathalassolituus</taxon>
    </lineage>
</organism>
<evidence type="ECO:0000256" key="1">
    <source>
        <dbReference type="ARBA" id="ARBA00093464"/>
    </source>
</evidence>
<dbReference type="Proteomes" id="UP001150830">
    <property type="component" value="Unassembled WGS sequence"/>
</dbReference>
<evidence type="ECO:0000313" key="3">
    <source>
        <dbReference type="EMBL" id="MCY0965145.1"/>
    </source>
</evidence>
<evidence type="ECO:0000313" key="4">
    <source>
        <dbReference type="Proteomes" id="UP001150830"/>
    </source>
</evidence>
<comment type="similarity">
    <text evidence="1">Belongs to the MaoP family.</text>
</comment>
<comment type="caution">
    <text evidence="3">The sequence shown here is derived from an EMBL/GenBank/DDBJ whole genome shotgun (WGS) entry which is preliminary data.</text>
</comment>
<proteinExistence type="inferred from homology"/>
<gene>
    <name evidence="3" type="ORF">OUO13_08100</name>
</gene>
<reference evidence="3" key="1">
    <citation type="submission" date="2022-11" db="EMBL/GenBank/DDBJ databases">
        <title>Parathalassolutuus dongxingensis gen. nov., sp. nov., a novel member of family Oceanospirillaceae isolated from a coastal shrimp pond in Guangxi, China.</title>
        <authorList>
            <person name="Chen H."/>
        </authorList>
    </citation>
    <scope>NUCLEOTIDE SEQUENCE</scope>
    <source>
        <strain evidence="3">G-43</strain>
    </source>
</reference>
<evidence type="ECO:0000256" key="2">
    <source>
        <dbReference type="ARBA" id="ARBA00093628"/>
    </source>
</evidence>
<protein>
    <recommendedName>
        <fullName evidence="2">Macrodomain Ori protein</fullName>
    </recommendedName>
</protein>